<dbReference type="InterPro" id="IPR036640">
    <property type="entry name" value="ABC1_TM_sf"/>
</dbReference>
<evidence type="ECO:0000256" key="2">
    <source>
        <dbReference type="ARBA" id="ARBA00022448"/>
    </source>
</evidence>
<sequence>MIKNYIYKFGIIFILSLFFSAFNIVILAFINKFILSLEEANYTVLISFVGLLVLFFIATYFVRFVVARISNGVIYDLRVRFVLRVLNTKMIFDENKPKILASLSKDINNISNGFMRLSDALQGFILVILSFFYFFYLSSEIAIFVTFWFICIGIIVFIFINKAKTHFISSRKFDDLLYKSYELLLAGFKELRINQNRQKSFLNSFLQEADSQKIANTKAEIYANLSSNFLNVMMLGGIGIVMFLSLGLNLTDFKIATTVCLSMMFLRAPFMMAISSVPSILMANISLKKVKDLNLVKFESINHNKEINPFKWNEICLKNISFSYFNKDILNGLNLTIKKGETLFLIGENGSGKSTLFLILCGLLTPKSGEILIDDKKLNDENLSSFQNSLSVVFSDFYLFGEILACDEKFINFWCEKLKLSDKVKLNLEKNSFKFSSFNLSAGQKKRLALFEVLALQKDFLMLDEFAADQDPEFREYFYKEILPLLKSFGVSIFAISHDDRFFKFADKIYEMDNGKIIKIK</sequence>
<dbReference type="PANTHER" id="PTHR24221">
    <property type="entry name" value="ATP-BINDING CASSETTE SUB-FAMILY B"/>
    <property type="match status" value="1"/>
</dbReference>
<dbReference type="InterPro" id="IPR003593">
    <property type="entry name" value="AAA+_ATPase"/>
</dbReference>
<evidence type="ECO:0000256" key="1">
    <source>
        <dbReference type="ARBA" id="ARBA00004651"/>
    </source>
</evidence>
<dbReference type="Gene3D" id="3.40.50.300">
    <property type="entry name" value="P-loop containing nucleotide triphosphate hydrolases"/>
    <property type="match status" value="1"/>
</dbReference>
<evidence type="ECO:0000259" key="10">
    <source>
        <dbReference type="PROSITE" id="PS50929"/>
    </source>
</evidence>
<evidence type="ECO:0008006" key="13">
    <source>
        <dbReference type="Google" id="ProtNLM"/>
    </source>
</evidence>
<evidence type="ECO:0000313" key="11">
    <source>
        <dbReference type="EMBL" id="PKZ29285.1"/>
    </source>
</evidence>
<evidence type="ECO:0000256" key="6">
    <source>
        <dbReference type="ARBA" id="ARBA00022989"/>
    </source>
</evidence>
<dbReference type="Proteomes" id="UP000234639">
    <property type="component" value="Unassembled WGS sequence"/>
</dbReference>
<evidence type="ECO:0000256" key="8">
    <source>
        <dbReference type="SAM" id="Phobius"/>
    </source>
</evidence>
<dbReference type="InterPro" id="IPR027417">
    <property type="entry name" value="P-loop_NTPase"/>
</dbReference>
<dbReference type="GO" id="GO:0016887">
    <property type="term" value="F:ATP hydrolysis activity"/>
    <property type="evidence" value="ECO:0007669"/>
    <property type="project" value="InterPro"/>
</dbReference>
<dbReference type="Pfam" id="PF00664">
    <property type="entry name" value="ABC_membrane"/>
    <property type="match status" value="1"/>
</dbReference>
<dbReference type="Gene3D" id="1.20.1560.10">
    <property type="entry name" value="ABC transporter type 1, transmembrane domain"/>
    <property type="match status" value="1"/>
</dbReference>
<keyword evidence="3 8" id="KW-0812">Transmembrane</keyword>
<keyword evidence="4" id="KW-0547">Nucleotide-binding</keyword>
<keyword evidence="5" id="KW-0067">ATP-binding</keyword>
<accession>A0A2I1NAA8</accession>
<feature type="transmembrane region" description="Helical" evidence="8">
    <location>
        <begin position="7"/>
        <end position="30"/>
    </location>
</feature>
<dbReference type="GO" id="GO:0034040">
    <property type="term" value="F:ATPase-coupled lipid transmembrane transporter activity"/>
    <property type="evidence" value="ECO:0007669"/>
    <property type="project" value="TreeGrafter"/>
</dbReference>
<keyword evidence="2" id="KW-0813">Transport</keyword>
<keyword evidence="7 8" id="KW-0472">Membrane</keyword>
<dbReference type="SMART" id="SM00382">
    <property type="entry name" value="AAA"/>
    <property type="match status" value="1"/>
</dbReference>
<dbReference type="RefSeq" id="WP_101637299.1">
    <property type="nucleotide sequence ID" value="NZ_CAUPEY010000003.1"/>
</dbReference>
<dbReference type="InterPro" id="IPR039421">
    <property type="entry name" value="Type_1_exporter"/>
</dbReference>
<comment type="subcellular location">
    <subcellularLocation>
        <location evidence="1">Cell membrane</location>
        <topology evidence="1">Multi-pass membrane protein</topology>
    </subcellularLocation>
</comment>
<evidence type="ECO:0000256" key="5">
    <source>
        <dbReference type="ARBA" id="ARBA00022840"/>
    </source>
</evidence>
<feature type="transmembrane region" description="Helical" evidence="8">
    <location>
        <begin position="42"/>
        <end position="62"/>
    </location>
</feature>
<dbReference type="SUPFAM" id="SSF52540">
    <property type="entry name" value="P-loop containing nucleoside triphosphate hydrolases"/>
    <property type="match status" value="1"/>
</dbReference>
<dbReference type="PANTHER" id="PTHR24221:SF654">
    <property type="entry name" value="ATP-BINDING CASSETTE SUB-FAMILY B MEMBER 6"/>
    <property type="match status" value="1"/>
</dbReference>
<evidence type="ECO:0000259" key="9">
    <source>
        <dbReference type="PROSITE" id="PS50893"/>
    </source>
</evidence>
<dbReference type="PROSITE" id="PS50929">
    <property type="entry name" value="ABC_TM1F"/>
    <property type="match status" value="1"/>
</dbReference>
<protein>
    <recommendedName>
        <fullName evidence="13">ABC transporter ATP-binding protein YojI</fullName>
    </recommendedName>
</protein>
<keyword evidence="6 8" id="KW-1133">Transmembrane helix</keyword>
<dbReference type="Pfam" id="PF00005">
    <property type="entry name" value="ABC_tran"/>
    <property type="match status" value="1"/>
</dbReference>
<dbReference type="GO" id="GO:0005886">
    <property type="term" value="C:plasma membrane"/>
    <property type="evidence" value="ECO:0007669"/>
    <property type="project" value="UniProtKB-SubCell"/>
</dbReference>
<evidence type="ECO:0000256" key="4">
    <source>
        <dbReference type="ARBA" id="ARBA00022741"/>
    </source>
</evidence>
<dbReference type="InterPro" id="IPR011527">
    <property type="entry name" value="ABC1_TM_dom"/>
</dbReference>
<name>A0A2I1NAA8_9BACT</name>
<gene>
    <name evidence="11" type="ORF">CYJ41_05460</name>
</gene>
<organism evidence="11 12">
    <name type="scientific">Campylobacter ureolyticus</name>
    <dbReference type="NCBI Taxonomy" id="827"/>
    <lineage>
        <taxon>Bacteria</taxon>
        <taxon>Pseudomonadati</taxon>
        <taxon>Campylobacterota</taxon>
        <taxon>Epsilonproteobacteria</taxon>
        <taxon>Campylobacterales</taxon>
        <taxon>Campylobacteraceae</taxon>
        <taxon>Campylobacter</taxon>
    </lineage>
</organism>
<dbReference type="GO" id="GO:0005524">
    <property type="term" value="F:ATP binding"/>
    <property type="evidence" value="ECO:0007669"/>
    <property type="project" value="UniProtKB-KW"/>
</dbReference>
<proteinExistence type="predicted"/>
<dbReference type="PROSITE" id="PS50893">
    <property type="entry name" value="ABC_TRANSPORTER_2"/>
    <property type="match status" value="1"/>
</dbReference>
<dbReference type="InterPro" id="IPR003439">
    <property type="entry name" value="ABC_transporter-like_ATP-bd"/>
</dbReference>
<dbReference type="EMBL" id="PKHU01000004">
    <property type="protein sequence ID" value="PKZ29285.1"/>
    <property type="molecule type" value="Genomic_DNA"/>
</dbReference>
<dbReference type="InterPro" id="IPR015856">
    <property type="entry name" value="ABC_transpr_CbiO/EcfA_su"/>
</dbReference>
<feature type="transmembrane region" description="Helical" evidence="8">
    <location>
        <begin position="268"/>
        <end position="287"/>
    </location>
</feature>
<feature type="transmembrane region" description="Helical" evidence="8">
    <location>
        <begin position="228"/>
        <end position="248"/>
    </location>
</feature>
<evidence type="ECO:0000256" key="3">
    <source>
        <dbReference type="ARBA" id="ARBA00022692"/>
    </source>
</evidence>
<dbReference type="GO" id="GO:0140359">
    <property type="term" value="F:ABC-type transporter activity"/>
    <property type="evidence" value="ECO:0007669"/>
    <property type="project" value="InterPro"/>
</dbReference>
<feature type="transmembrane region" description="Helical" evidence="8">
    <location>
        <begin position="114"/>
        <end position="135"/>
    </location>
</feature>
<dbReference type="AlphaFoldDB" id="A0A2I1NAA8"/>
<evidence type="ECO:0000313" key="12">
    <source>
        <dbReference type="Proteomes" id="UP000234639"/>
    </source>
</evidence>
<comment type="caution">
    <text evidence="11">The sequence shown here is derived from an EMBL/GenBank/DDBJ whole genome shotgun (WGS) entry which is preliminary data.</text>
</comment>
<feature type="domain" description="ABC transporter" evidence="9">
    <location>
        <begin position="315"/>
        <end position="520"/>
    </location>
</feature>
<feature type="domain" description="ABC transmembrane type-1" evidence="10">
    <location>
        <begin position="11"/>
        <end position="282"/>
    </location>
</feature>
<reference evidence="11 12" key="1">
    <citation type="submission" date="2017-12" db="EMBL/GenBank/DDBJ databases">
        <title>Phylogenetic diversity of female urinary microbiome.</title>
        <authorList>
            <person name="Thomas-White K."/>
            <person name="Wolfe A.J."/>
        </authorList>
    </citation>
    <scope>NUCLEOTIDE SEQUENCE [LARGE SCALE GENOMIC DNA]</scope>
    <source>
        <strain evidence="11 12">UMB0112</strain>
    </source>
</reference>
<evidence type="ECO:0000256" key="7">
    <source>
        <dbReference type="ARBA" id="ARBA00023136"/>
    </source>
</evidence>
<dbReference type="CDD" id="cd03225">
    <property type="entry name" value="ABC_cobalt_CbiO_domain1"/>
    <property type="match status" value="1"/>
</dbReference>
<feature type="transmembrane region" description="Helical" evidence="8">
    <location>
        <begin position="141"/>
        <end position="161"/>
    </location>
</feature>
<dbReference type="SUPFAM" id="SSF90123">
    <property type="entry name" value="ABC transporter transmembrane region"/>
    <property type="match status" value="1"/>
</dbReference>